<dbReference type="SUPFAM" id="SSF55136">
    <property type="entry name" value="Probable bacterial effector-binding domain"/>
    <property type="match status" value="1"/>
</dbReference>
<dbReference type="Proteomes" id="UP000284676">
    <property type="component" value="Unassembled WGS sequence"/>
</dbReference>
<sequence length="269" mass="32696">MKKLYKIGDISKLYNISNDILRYYEKIGLLIPDVRGENGYRYYSESQLWKLNNIRSLRNLGVSLNEIIDFLNTRSIKKTKEMIKFQLKKIDENLRELLKLKEELELKKENIRYFEHFSDYEIPRIKYYPKRYILLKNGKFKDENEINLELKKLKRKSEEDNDFIFTESEIGTVIKLEEWEKGNYSDYIGTFIITNEIKENFLDEGEYLTYFFSGDYINLSKHYKKLKEFIRENNYRVCGNIIELYHIEMHITENKEEYVTEIQIPLEKK</sequence>
<dbReference type="SMART" id="SM00422">
    <property type="entry name" value="HTH_MERR"/>
    <property type="match status" value="1"/>
</dbReference>
<dbReference type="Pfam" id="PF13411">
    <property type="entry name" value="MerR_1"/>
    <property type="match status" value="1"/>
</dbReference>
<keyword evidence="4" id="KW-0804">Transcription</keyword>
<dbReference type="EMBL" id="QRHL01000038">
    <property type="protein sequence ID" value="RHF69826.1"/>
    <property type="molecule type" value="Genomic_DNA"/>
</dbReference>
<dbReference type="GO" id="GO:0003700">
    <property type="term" value="F:DNA-binding transcription factor activity"/>
    <property type="evidence" value="ECO:0007669"/>
    <property type="project" value="InterPro"/>
</dbReference>
<evidence type="ECO:0000313" key="8">
    <source>
        <dbReference type="Proteomes" id="UP000284676"/>
    </source>
</evidence>
<evidence type="ECO:0000256" key="3">
    <source>
        <dbReference type="ARBA" id="ARBA00023125"/>
    </source>
</evidence>
<comment type="caution">
    <text evidence="7">The sequence shown here is derived from an EMBL/GenBank/DDBJ whole genome shotgun (WGS) entry which is preliminary data.</text>
</comment>
<evidence type="ECO:0000256" key="5">
    <source>
        <dbReference type="SAM" id="Coils"/>
    </source>
</evidence>
<reference evidence="7 8" key="1">
    <citation type="submission" date="2018-08" db="EMBL/GenBank/DDBJ databases">
        <title>A genome reference for cultivated species of the human gut microbiota.</title>
        <authorList>
            <person name="Zou Y."/>
            <person name="Xue W."/>
            <person name="Luo G."/>
        </authorList>
    </citation>
    <scope>NUCLEOTIDE SEQUENCE [LARGE SCALE GENOMIC DNA]</scope>
    <source>
        <strain evidence="7 8">AM25-1</strain>
    </source>
</reference>
<keyword evidence="5" id="KW-0175">Coiled coil</keyword>
<keyword evidence="3" id="KW-0238">DNA-binding</keyword>
<gene>
    <name evidence="7" type="ORF">DW663_12055</name>
</gene>
<dbReference type="PRINTS" id="PR00040">
    <property type="entry name" value="HTHMERR"/>
</dbReference>
<dbReference type="PROSITE" id="PS50937">
    <property type="entry name" value="HTH_MERR_2"/>
    <property type="match status" value="1"/>
</dbReference>
<dbReference type="InterPro" id="IPR010499">
    <property type="entry name" value="AraC_E-bd"/>
</dbReference>
<proteinExistence type="predicted"/>
<dbReference type="InterPro" id="IPR029442">
    <property type="entry name" value="GyrI-like"/>
</dbReference>
<dbReference type="InterPro" id="IPR009061">
    <property type="entry name" value="DNA-bd_dom_put_sf"/>
</dbReference>
<keyword evidence="2" id="KW-0805">Transcription regulation</keyword>
<dbReference type="SUPFAM" id="SSF46955">
    <property type="entry name" value="Putative DNA-binding domain"/>
    <property type="match status" value="1"/>
</dbReference>
<feature type="domain" description="HTH merR-type" evidence="6">
    <location>
        <begin position="4"/>
        <end position="73"/>
    </location>
</feature>
<dbReference type="GeneID" id="62761973"/>
<dbReference type="PANTHER" id="PTHR30204">
    <property type="entry name" value="REDOX-CYCLING DRUG-SENSING TRANSCRIPTIONAL ACTIVATOR SOXR"/>
    <property type="match status" value="1"/>
</dbReference>
<evidence type="ECO:0000259" key="6">
    <source>
        <dbReference type="PROSITE" id="PS50937"/>
    </source>
</evidence>
<evidence type="ECO:0000313" key="7">
    <source>
        <dbReference type="EMBL" id="RHF69826.1"/>
    </source>
</evidence>
<dbReference type="PANTHER" id="PTHR30204:SF69">
    <property type="entry name" value="MERR-FAMILY TRANSCRIPTIONAL REGULATOR"/>
    <property type="match status" value="1"/>
</dbReference>
<evidence type="ECO:0000256" key="1">
    <source>
        <dbReference type="ARBA" id="ARBA00022491"/>
    </source>
</evidence>
<protein>
    <submittedName>
        <fullName evidence="7">MerR family transcriptional regulator</fullName>
    </submittedName>
</protein>
<dbReference type="RefSeq" id="WP_005885199.1">
    <property type="nucleotide sequence ID" value="NZ_CABMMQ010000002.1"/>
</dbReference>
<dbReference type="Pfam" id="PF06445">
    <property type="entry name" value="GyrI-like"/>
    <property type="match status" value="1"/>
</dbReference>
<keyword evidence="1" id="KW-0678">Repressor</keyword>
<accession>A0A414PMZ1</accession>
<dbReference type="GO" id="GO:0003677">
    <property type="term" value="F:DNA binding"/>
    <property type="evidence" value="ECO:0007669"/>
    <property type="project" value="UniProtKB-KW"/>
</dbReference>
<dbReference type="InterPro" id="IPR000551">
    <property type="entry name" value="MerR-type_HTH_dom"/>
</dbReference>
<dbReference type="InterPro" id="IPR047057">
    <property type="entry name" value="MerR_fam"/>
</dbReference>
<feature type="coiled-coil region" evidence="5">
    <location>
        <begin position="83"/>
        <end position="110"/>
    </location>
</feature>
<dbReference type="SMART" id="SM00871">
    <property type="entry name" value="AraC_E_bind"/>
    <property type="match status" value="1"/>
</dbReference>
<name>A0A414PMZ1_FUSMR</name>
<evidence type="ECO:0000256" key="4">
    <source>
        <dbReference type="ARBA" id="ARBA00023163"/>
    </source>
</evidence>
<dbReference type="Gene3D" id="3.20.80.10">
    <property type="entry name" value="Regulatory factor, effector binding domain"/>
    <property type="match status" value="1"/>
</dbReference>
<dbReference type="InterPro" id="IPR011256">
    <property type="entry name" value="Reg_factor_effector_dom_sf"/>
</dbReference>
<evidence type="ECO:0000256" key="2">
    <source>
        <dbReference type="ARBA" id="ARBA00023015"/>
    </source>
</evidence>
<dbReference type="AlphaFoldDB" id="A0A414PMZ1"/>
<dbReference type="Gene3D" id="1.10.1660.10">
    <property type="match status" value="1"/>
</dbReference>
<organism evidence="7 8">
    <name type="scientific">Fusobacterium mortiferum</name>
    <dbReference type="NCBI Taxonomy" id="850"/>
    <lineage>
        <taxon>Bacteria</taxon>
        <taxon>Fusobacteriati</taxon>
        <taxon>Fusobacteriota</taxon>
        <taxon>Fusobacteriia</taxon>
        <taxon>Fusobacteriales</taxon>
        <taxon>Fusobacteriaceae</taxon>
        <taxon>Fusobacterium</taxon>
    </lineage>
</organism>